<dbReference type="PANTHER" id="PTHR12385:SF4">
    <property type="entry name" value="PROTEIN PNS1"/>
    <property type="match status" value="1"/>
</dbReference>
<feature type="transmembrane region" description="Helical" evidence="6">
    <location>
        <begin position="405"/>
        <end position="425"/>
    </location>
</feature>
<comment type="caution">
    <text evidence="8">The sequence shown here is derived from an EMBL/GenBank/DDBJ whole genome shotgun (WGS) entry which is preliminary data.</text>
</comment>
<gene>
    <name evidence="8" type="ORF">M9Y10_041654</name>
</gene>
<feature type="compositionally biased region" description="Low complexity" evidence="7">
    <location>
        <begin position="24"/>
        <end position="55"/>
    </location>
</feature>
<feature type="transmembrane region" description="Helical" evidence="6">
    <location>
        <begin position="272"/>
        <end position="291"/>
    </location>
</feature>
<dbReference type="Proteomes" id="UP001470230">
    <property type="component" value="Unassembled WGS sequence"/>
</dbReference>
<feature type="transmembrane region" description="Helical" evidence="6">
    <location>
        <begin position="544"/>
        <end position="562"/>
    </location>
</feature>
<comment type="function">
    <text evidence="6">Choline transporter.</text>
</comment>
<feature type="transmembrane region" description="Helical" evidence="6">
    <location>
        <begin position="245"/>
        <end position="266"/>
    </location>
</feature>
<evidence type="ECO:0000256" key="5">
    <source>
        <dbReference type="ARBA" id="ARBA00023136"/>
    </source>
</evidence>
<evidence type="ECO:0000256" key="6">
    <source>
        <dbReference type="RuleBase" id="RU368066"/>
    </source>
</evidence>
<organism evidence="8 9">
    <name type="scientific">Tritrichomonas musculus</name>
    <dbReference type="NCBI Taxonomy" id="1915356"/>
    <lineage>
        <taxon>Eukaryota</taxon>
        <taxon>Metamonada</taxon>
        <taxon>Parabasalia</taxon>
        <taxon>Tritrichomonadida</taxon>
        <taxon>Tritrichomonadidae</taxon>
        <taxon>Tritrichomonas</taxon>
    </lineage>
</organism>
<evidence type="ECO:0000256" key="3">
    <source>
        <dbReference type="ARBA" id="ARBA00022692"/>
    </source>
</evidence>
<protein>
    <recommendedName>
        <fullName evidence="6">Choline transporter-like protein</fullName>
    </recommendedName>
</protein>
<evidence type="ECO:0000256" key="4">
    <source>
        <dbReference type="ARBA" id="ARBA00022989"/>
    </source>
</evidence>
<proteinExistence type="inferred from homology"/>
<sequence length="620" mass="69829">MYNNNTSPNSYQTGYVPQDPYNQGNPYANPTNPYGNPTNPYGNPTNPYGNPTNPYGDQNQYYQQNPIQGTYPDAIATPIGNPNPGTTPVGGDPGYTTYNPPPNNNVGYNPSVYYQQQGDYDPYNINYQQISIDQWQQIPCQQTEYSQYWDSPNSFQPETYSENTKKETHCNDIFWNVFFWLNFCGTIALLVYLIVTKKTGDEKISIKLDGIKFADIGIAAAVGLGLGIAVNIIHFLFIACCPLCYLKFGMIVGFIYSVISAILFAFLGGSLIAFVFPVVYIILLVVFYCYACKYIEFSSKILKMAAKLLLQYPGLICFCLFQILWTLIVNAMFCVIIYFVQKRGLHPAVYLYVVFSYLWCTLTFEYVEYITVSGVASTWYFLYETDYFPNSPVCQSYKRAMSTSFGSAAFAGFILAVIQFLQFILDATKNNTSDGSNGTLDLICCILRCCAQCILCILERLVSTLNRYALIYCAAFGIPYIAACKRFVELECTRFIRVIMSSCVISQGIAYNLIVYSIASALAGFGLGHLIFKGKDEYSEATRLLFKIFTCCFALLFTFGIYEVVIEPIETMADTLLVCFSENPENLKTTAYDLYELIADQYNDQLGKHILSNTNDEDKP</sequence>
<feature type="region of interest" description="Disordered" evidence="7">
    <location>
        <begin position="1"/>
        <end position="55"/>
    </location>
</feature>
<dbReference type="Pfam" id="PF04515">
    <property type="entry name" value="Choline_transpo"/>
    <property type="match status" value="1"/>
</dbReference>
<evidence type="ECO:0000313" key="8">
    <source>
        <dbReference type="EMBL" id="KAK8886194.1"/>
    </source>
</evidence>
<evidence type="ECO:0000313" key="9">
    <source>
        <dbReference type="Proteomes" id="UP001470230"/>
    </source>
</evidence>
<dbReference type="InterPro" id="IPR007603">
    <property type="entry name" value="Choline_transptr-like"/>
</dbReference>
<feature type="transmembrane region" description="Helical" evidence="6">
    <location>
        <begin position="508"/>
        <end position="532"/>
    </location>
</feature>
<keyword evidence="4 6" id="KW-1133">Transmembrane helix</keyword>
<keyword evidence="5 6" id="KW-0472">Membrane</keyword>
<feature type="compositionally biased region" description="Polar residues" evidence="7">
    <location>
        <begin position="1"/>
        <end position="23"/>
    </location>
</feature>
<reference evidence="8 9" key="1">
    <citation type="submission" date="2024-04" db="EMBL/GenBank/DDBJ databases">
        <title>Tritrichomonas musculus Genome.</title>
        <authorList>
            <person name="Alves-Ferreira E."/>
            <person name="Grigg M."/>
            <person name="Lorenzi H."/>
            <person name="Galac M."/>
        </authorList>
    </citation>
    <scope>NUCLEOTIDE SEQUENCE [LARGE SCALE GENOMIC DNA]</scope>
    <source>
        <strain evidence="8 9">EAF2021</strain>
    </source>
</reference>
<keyword evidence="9" id="KW-1185">Reference proteome</keyword>
<feature type="transmembrane region" description="Helical" evidence="6">
    <location>
        <begin position="216"/>
        <end position="238"/>
    </location>
</feature>
<feature type="transmembrane region" description="Helical" evidence="6">
    <location>
        <begin position="470"/>
        <end position="488"/>
    </location>
</feature>
<name>A0ABR2K565_9EUKA</name>
<feature type="transmembrane region" description="Helical" evidence="6">
    <location>
        <begin position="173"/>
        <end position="196"/>
    </location>
</feature>
<evidence type="ECO:0000256" key="2">
    <source>
        <dbReference type="ARBA" id="ARBA00007168"/>
    </source>
</evidence>
<comment type="subcellular location">
    <subcellularLocation>
        <location evidence="6">Cell membrane</location>
        <topology evidence="6">Multi-pass membrane protein</topology>
    </subcellularLocation>
    <subcellularLocation>
        <location evidence="1">Membrane</location>
        <topology evidence="1">Multi-pass membrane protein</topology>
    </subcellularLocation>
</comment>
<keyword evidence="3 6" id="KW-0812">Transmembrane</keyword>
<feature type="transmembrane region" description="Helical" evidence="6">
    <location>
        <begin position="312"/>
        <end position="341"/>
    </location>
</feature>
<evidence type="ECO:0000256" key="1">
    <source>
        <dbReference type="ARBA" id="ARBA00004141"/>
    </source>
</evidence>
<accession>A0ABR2K565</accession>
<evidence type="ECO:0000256" key="7">
    <source>
        <dbReference type="SAM" id="MobiDB-lite"/>
    </source>
</evidence>
<comment type="similarity">
    <text evidence="2 6">Belongs to the CTL (choline transporter-like) family.</text>
</comment>
<dbReference type="EMBL" id="JAPFFF010000007">
    <property type="protein sequence ID" value="KAK8886194.1"/>
    <property type="molecule type" value="Genomic_DNA"/>
</dbReference>
<dbReference type="PANTHER" id="PTHR12385">
    <property type="entry name" value="CHOLINE TRANSPORTER-LIKE (SLC FAMILY 44)"/>
    <property type="match status" value="1"/>
</dbReference>